<dbReference type="GO" id="GO:0003700">
    <property type="term" value="F:DNA-binding transcription factor activity"/>
    <property type="evidence" value="ECO:0007669"/>
    <property type="project" value="TreeGrafter"/>
</dbReference>
<dbReference type="Pfam" id="PF00356">
    <property type="entry name" value="LacI"/>
    <property type="match status" value="1"/>
</dbReference>
<dbReference type="SMART" id="SM00354">
    <property type="entry name" value="HTH_LACI"/>
    <property type="match status" value="1"/>
</dbReference>
<evidence type="ECO:0000313" key="6">
    <source>
        <dbReference type="EMBL" id="VAX16516.1"/>
    </source>
</evidence>
<evidence type="ECO:0000256" key="2">
    <source>
        <dbReference type="ARBA" id="ARBA00023015"/>
    </source>
</evidence>
<dbReference type="InterPro" id="IPR001761">
    <property type="entry name" value="Peripla_BP/Lac1_sug-bd_dom"/>
</dbReference>
<dbReference type="InterPro" id="IPR028082">
    <property type="entry name" value="Peripla_BP_I"/>
</dbReference>
<dbReference type="InterPro" id="IPR010982">
    <property type="entry name" value="Lambda_DNA-bd_dom_sf"/>
</dbReference>
<dbReference type="AlphaFoldDB" id="A0A3B1BE30"/>
<accession>A0A3B1BE30</accession>
<evidence type="ECO:0000256" key="3">
    <source>
        <dbReference type="ARBA" id="ARBA00023125"/>
    </source>
</evidence>
<dbReference type="EMBL" id="UOGD01000051">
    <property type="protein sequence ID" value="VAX16516.1"/>
    <property type="molecule type" value="Genomic_DNA"/>
</dbReference>
<dbReference type="SUPFAM" id="SSF53822">
    <property type="entry name" value="Periplasmic binding protein-like I"/>
    <property type="match status" value="1"/>
</dbReference>
<keyword evidence="2" id="KW-0805">Transcription regulation</keyword>
<feature type="domain" description="HTH lacI-type" evidence="5">
    <location>
        <begin position="3"/>
        <end position="59"/>
    </location>
</feature>
<name>A0A3B1BE30_9ZZZZ</name>
<proteinExistence type="predicted"/>
<dbReference type="CDD" id="cd01392">
    <property type="entry name" value="HTH_LacI"/>
    <property type="match status" value="1"/>
</dbReference>
<dbReference type="PANTHER" id="PTHR30146:SF148">
    <property type="entry name" value="HTH-TYPE TRANSCRIPTIONAL REPRESSOR PURR-RELATED"/>
    <property type="match status" value="1"/>
</dbReference>
<dbReference type="Gene3D" id="3.40.50.2300">
    <property type="match status" value="2"/>
</dbReference>
<reference evidence="6" key="1">
    <citation type="submission" date="2018-06" db="EMBL/GenBank/DDBJ databases">
        <authorList>
            <person name="Zhirakovskaya E."/>
        </authorList>
    </citation>
    <scope>NUCLEOTIDE SEQUENCE</scope>
</reference>
<evidence type="ECO:0000256" key="4">
    <source>
        <dbReference type="ARBA" id="ARBA00023163"/>
    </source>
</evidence>
<dbReference type="PROSITE" id="PS50932">
    <property type="entry name" value="HTH_LACI_2"/>
    <property type="match status" value="1"/>
</dbReference>
<keyword evidence="1" id="KW-0678">Repressor</keyword>
<dbReference type="SUPFAM" id="SSF47413">
    <property type="entry name" value="lambda repressor-like DNA-binding domains"/>
    <property type="match status" value="1"/>
</dbReference>
<dbReference type="Gene3D" id="1.10.260.40">
    <property type="entry name" value="lambda repressor-like DNA-binding domains"/>
    <property type="match status" value="1"/>
</dbReference>
<dbReference type="InterPro" id="IPR000843">
    <property type="entry name" value="HTH_LacI"/>
</dbReference>
<keyword evidence="3" id="KW-0238">DNA-binding</keyword>
<keyword evidence="4" id="KW-0804">Transcription</keyword>
<dbReference type="CDD" id="cd06267">
    <property type="entry name" value="PBP1_LacI_sugar_binding-like"/>
    <property type="match status" value="1"/>
</dbReference>
<evidence type="ECO:0000259" key="5">
    <source>
        <dbReference type="PROSITE" id="PS50932"/>
    </source>
</evidence>
<dbReference type="PANTHER" id="PTHR30146">
    <property type="entry name" value="LACI-RELATED TRANSCRIPTIONAL REPRESSOR"/>
    <property type="match status" value="1"/>
</dbReference>
<dbReference type="GO" id="GO:0000976">
    <property type="term" value="F:transcription cis-regulatory region binding"/>
    <property type="evidence" value="ECO:0007669"/>
    <property type="project" value="TreeGrafter"/>
</dbReference>
<organism evidence="6">
    <name type="scientific">hydrothermal vent metagenome</name>
    <dbReference type="NCBI Taxonomy" id="652676"/>
    <lineage>
        <taxon>unclassified sequences</taxon>
        <taxon>metagenomes</taxon>
        <taxon>ecological metagenomes</taxon>
    </lineage>
</organism>
<sequence>MAATLKDVAARAGVHPSTVSRVLRKQENLKILDTTRKRIFDAVKALNYQPDFTARALRMKKSFTIGLIVPDIGNPFFSRITRTIEQLGFEKDYTVIVCNTDENQAKEDRYVNHLLSRGIDGLIMVPAQDSDESINKVLEHKVPLVLIDRLFENIKTNAVISNNVESAYNAVKHLVDLGHKKVAFLRGRNNIYTMTKRFEGYQKAVDEFGLVKSDSLIVGNGFSFNDGYDATTELLNCPEPPTALLLTGNLITVGAISAILAKGLKIPEDISVVAFADSIFSPYLVKPLTTISHPLYEIGSKAFNLLLEHIESGEEELPPTQIMINTQFDIRETTGKAKAA</sequence>
<protein>
    <submittedName>
        <fullName evidence="6">Transcriptional regulator, LacI family</fullName>
    </submittedName>
</protein>
<gene>
    <name evidence="6" type="ORF">MNBD_IGNAVI01-605</name>
</gene>
<evidence type="ECO:0000256" key="1">
    <source>
        <dbReference type="ARBA" id="ARBA00022491"/>
    </source>
</evidence>
<dbReference type="Pfam" id="PF00532">
    <property type="entry name" value="Peripla_BP_1"/>
    <property type="match status" value="1"/>
</dbReference>